<dbReference type="InterPro" id="IPR001736">
    <property type="entry name" value="PLipase_D/transphosphatidylase"/>
</dbReference>
<evidence type="ECO:0000256" key="13">
    <source>
        <dbReference type="SAM" id="Phobius"/>
    </source>
</evidence>
<keyword evidence="11" id="KW-1208">Phospholipid metabolism</keyword>
<proteinExistence type="predicted"/>
<dbReference type="Pfam" id="PF13396">
    <property type="entry name" value="PLDc_N"/>
    <property type="match status" value="1"/>
</dbReference>
<keyword evidence="6" id="KW-0677">Repeat</keyword>
<evidence type="ECO:0000256" key="5">
    <source>
        <dbReference type="ARBA" id="ARBA00022692"/>
    </source>
</evidence>
<evidence type="ECO:0000256" key="8">
    <source>
        <dbReference type="ARBA" id="ARBA00023098"/>
    </source>
</evidence>
<dbReference type="RefSeq" id="WP_186836284.1">
    <property type="nucleotide sequence ID" value="NZ_JACOPD010000002.1"/>
</dbReference>
<reference evidence="15 16" key="1">
    <citation type="submission" date="2020-08" db="EMBL/GenBank/DDBJ databases">
        <title>Genome public.</title>
        <authorList>
            <person name="Liu C."/>
            <person name="Sun Q."/>
        </authorList>
    </citation>
    <scope>NUCLEOTIDE SEQUENCE [LARGE SCALE GENOMIC DNA]</scope>
    <source>
        <strain evidence="15 16">NSJ-43</strain>
    </source>
</reference>
<name>A0ABR7FY86_9FIRM</name>
<evidence type="ECO:0000256" key="4">
    <source>
        <dbReference type="ARBA" id="ARBA00022679"/>
    </source>
</evidence>
<organism evidence="15 16">
    <name type="scientific">Lachnospira hominis</name>
    <name type="common">ex Liu et al. 2021</name>
    <dbReference type="NCBI Taxonomy" id="2763051"/>
    <lineage>
        <taxon>Bacteria</taxon>
        <taxon>Bacillati</taxon>
        <taxon>Bacillota</taxon>
        <taxon>Clostridia</taxon>
        <taxon>Lachnospirales</taxon>
        <taxon>Lachnospiraceae</taxon>
        <taxon>Lachnospira</taxon>
    </lineage>
</organism>
<feature type="domain" description="PLD phosphodiesterase" evidence="14">
    <location>
        <begin position="251"/>
        <end position="278"/>
    </location>
</feature>
<feature type="transmembrane region" description="Helical" evidence="13">
    <location>
        <begin position="45"/>
        <end position="63"/>
    </location>
</feature>
<feature type="transmembrane region" description="Helical" evidence="13">
    <location>
        <begin position="20"/>
        <end position="39"/>
    </location>
</feature>
<dbReference type="Proteomes" id="UP000628463">
    <property type="component" value="Unassembled WGS sequence"/>
</dbReference>
<accession>A0ABR7FY86</accession>
<keyword evidence="2" id="KW-1003">Cell membrane</keyword>
<evidence type="ECO:0000256" key="6">
    <source>
        <dbReference type="ARBA" id="ARBA00022737"/>
    </source>
</evidence>
<dbReference type="PANTHER" id="PTHR21248">
    <property type="entry name" value="CARDIOLIPIN SYNTHASE"/>
    <property type="match status" value="1"/>
</dbReference>
<keyword evidence="5 13" id="KW-0812">Transmembrane</keyword>
<evidence type="ECO:0000259" key="14">
    <source>
        <dbReference type="PROSITE" id="PS50035"/>
    </source>
</evidence>
<dbReference type="Gene3D" id="3.30.870.10">
    <property type="entry name" value="Endonuclease Chain A"/>
    <property type="match status" value="2"/>
</dbReference>
<keyword evidence="7 13" id="KW-1133">Transmembrane helix</keyword>
<gene>
    <name evidence="15" type="primary">cls</name>
    <name evidence="15" type="ORF">H8S01_04200</name>
</gene>
<evidence type="ECO:0000256" key="12">
    <source>
        <dbReference type="NCBIfam" id="TIGR04265"/>
    </source>
</evidence>
<dbReference type="Pfam" id="PF13091">
    <property type="entry name" value="PLDc_2"/>
    <property type="match status" value="2"/>
</dbReference>
<dbReference type="PROSITE" id="PS50035">
    <property type="entry name" value="PLD"/>
    <property type="match status" value="2"/>
</dbReference>
<comment type="subcellular location">
    <subcellularLocation>
        <location evidence="1">Cell membrane</location>
        <topology evidence="1">Multi-pass membrane protein</topology>
    </subcellularLocation>
</comment>
<evidence type="ECO:0000256" key="1">
    <source>
        <dbReference type="ARBA" id="ARBA00004651"/>
    </source>
</evidence>
<feature type="transmembrane region" description="Helical" evidence="13">
    <location>
        <begin position="75"/>
        <end position="93"/>
    </location>
</feature>
<dbReference type="SMART" id="SM00155">
    <property type="entry name" value="PLDc"/>
    <property type="match status" value="2"/>
</dbReference>
<dbReference type="CDD" id="cd09154">
    <property type="entry name" value="PLDc_SMU_988_like_1"/>
    <property type="match status" value="1"/>
</dbReference>
<dbReference type="EMBL" id="JACOPD010000002">
    <property type="protein sequence ID" value="MBC5680162.1"/>
    <property type="molecule type" value="Genomic_DNA"/>
</dbReference>
<keyword evidence="3" id="KW-0444">Lipid biosynthesis</keyword>
<evidence type="ECO:0000256" key="9">
    <source>
        <dbReference type="ARBA" id="ARBA00023136"/>
    </source>
</evidence>
<evidence type="ECO:0000256" key="11">
    <source>
        <dbReference type="ARBA" id="ARBA00023264"/>
    </source>
</evidence>
<keyword evidence="8" id="KW-0443">Lipid metabolism</keyword>
<dbReference type="NCBIfam" id="TIGR04265">
    <property type="entry name" value="bac_cardiolipin"/>
    <property type="match status" value="1"/>
</dbReference>
<comment type="caution">
    <text evidence="15">The sequence shown here is derived from an EMBL/GenBank/DDBJ whole genome shotgun (WGS) entry which is preliminary data.</text>
</comment>
<keyword evidence="4" id="KW-0808">Transferase</keyword>
<keyword evidence="16" id="KW-1185">Reference proteome</keyword>
<keyword evidence="10" id="KW-0594">Phospholipid biosynthesis</keyword>
<evidence type="ECO:0000256" key="10">
    <source>
        <dbReference type="ARBA" id="ARBA00023209"/>
    </source>
</evidence>
<protein>
    <recommendedName>
        <fullName evidence="12">Cardiolipin synthase</fullName>
        <ecNumber evidence="12">2.7.8.-</ecNumber>
    </recommendedName>
</protein>
<evidence type="ECO:0000256" key="2">
    <source>
        <dbReference type="ARBA" id="ARBA00022475"/>
    </source>
</evidence>
<evidence type="ECO:0000256" key="3">
    <source>
        <dbReference type="ARBA" id="ARBA00022516"/>
    </source>
</evidence>
<dbReference type="PANTHER" id="PTHR21248:SF22">
    <property type="entry name" value="PHOSPHOLIPASE D"/>
    <property type="match status" value="1"/>
</dbReference>
<evidence type="ECO:0000313" key="15">
    <source>
        <dbReference type="EMBL" id="MBC5680162.1"/>
    </source>
</evidence>
<dbReference type="SUPFAM" id="SSF56024">
    <property type="entry name" value="Phospholipase D/nuclease"/>
    <property type="match status" value="2"/>
</dbReference>
<dbReference type="InterPro" id="IPR027379">
    <property type="entry name" value="CLS_N"/>
</dbReference>
<dbReference type="InterPro" id="IPR022924">
    <property type="entry name" value="Cardiolipin_synthase"/>
</dbReference>
<evidence type="ECO:0000256" key="7">
    <source>
        <dbReference type="ARBA" id="ARBA00022989"/>
    </source>
</evidence>
<dbReference type="CDD" id="cd09160">
    <property type="entry name" value="PLDc_SMU_988_like_2"/>
    <property type="match status" value="1"/>
</dbReference>
<sequence>MKKSTQKLKKITRVLFGRTAFVIIAILMQFAFFFILINWLYRYSVLIHLLFVLLGMFVVIHIFNEDTNSAFKMAWIIPVLIIPIFGTMIYVFVNLQLGTKIMRSRLASIDKQLHEKAKTSDAVLEKLKSELHGERGLASYLHNAGDFPAYYDNDIEFFPLGEFKFEEMKKQLMAAEKFIFMEYFIVTDSYMWRSILDILKLKASQGVEVRFMYDGMCSLALLPYGYYKELENMGIKSRPFSQIKPVLSTVQNNRDHRKILIVDGKTAFTGGINLADEYIDKLDRFGHWKDTAVMVKGDAVKSFTYMFLKMWNVAGKKDRIEQEEIDNYIINFDKDECLNDFDLKNELIRSNGYVIPYGDSPFSSERIGKRVYIDILNRAQRYVHIMTPYLILDDEMIAALRYCAARGVETTIIMPHIPDKVYAYLLARTYYPELIKHGVNIYEYTPGFVHAKEFISDDCRATVGTVNLDFRSLYLHFECGAYIYKNDVVADIENDYQKTLEKCQKITEEDCKKYPWHKKLIGQILRLLAPLM</sequence>
<keyword evidence="9 13" id="KW-0472">Membrane</keyword>
<dbReference type="EC" id="2.7.8.-" evidence="12"/>
<evidence type="ECO:0000313" key="16">
    <source>
        <dbReference type="Proteomes" id="UP000628463"/>
    </source>
</evidence>
<dbReference type="InterPro" id="IPR025202">
    <property type="entry name" value="PLD-like_dom"/>
</dbReference>
<feature type="domain" description="PLD phosphodiesterase" evidence="14">
    <location>
        <begin position="445"/>
        <end position="472"/>
    </location>
</feature>